<keyword evidence="2" id="KW-1185">Reference proteome</keyword>
<dbReference type="AlphaFoldDB" id="A0A917V9R6"/>
<evidence type="ECO:0000313" key="2">
    <source>
        <dbReference type="Proteomes" id="UP000600449"/>
    </source>
</evidence>
<dbReference type="Gene3D" id="3.30.420.300">
    <property type="entry name" value="2-keto-3-deoxy-galactonokinase, substrate binding domain"/>
    <property type="match status" value="1"/>
</dbReference>
<sequence length="309" mass="32715">MTKTTERVEAQWIGLDWGTTNLRAYLMAGETCLAEARARKGMNTLATRDDFERALFDTVGGWLPQDPQVPVRVIACGMVGARQGWREAPYLRAPTTPIGEPRTVPTSRPGIVVEILPGISQDEPAEVMRGEETQIAGILAAEPDFEGVVCLPGTHTKWVRVAEGGIVGFRTAMTGEIFGLLSERSVLRHSMDEEWDEGIFAAAVAEAAADPAQAPLAFFRIRAQNLLHDTIPGESRARLSGLLIGAELAALGAFRDAAAVRVVGNATLAGHYAKALGALGQGAILHDGAAATRAGLAAAYRALAPGRAT</sequence>
<dbReference type="InterPro" id="IPR042258">
    <property type="entry name" value="DGOK_N"/>
</dbReference>
<proteinExistence type="predicted"/>
<reference evidence="1 2" key="1">
    <citation type="journal article" date="2014" name="Int. J. Syst. Evol. Microbiol.">
        <title>Complete genome sequence of Corynebacterium casei LMG S-19264T (=DSM 44701T), isolated from a smear-ripened cheese.</title>
        <authorList>
            <consortium name="US DOE Joint Genome Institute (JGI-PGF)"/>
            <person name="Walter F."/>
            <person name="Albersmeier A."/>
            <person name="Kalinowski J."/>
            <person name="Ruckert C."/>
        </authorList>
    </citation>
    <scope>NUCLEOTIDE SEQUENCE [LARGE SCALE GENOMIC DNA]</scope>
    <source>
        <strain evidence="1 2">CGMCC 1.9161</strain>
    </source>
</reference>
<dbReference type="Proteomes" id="UP000600449">
    <property type="component" value="Unassembled WGS sequence"/>
</dbReference>
<dbReference type="Gene3D" id="3.30.420.310">
    <property type="entry name" value="2-keto-3-deoxy-galactonokinase, C-terminal domain"/>
    <property type="match status" value="1"/>
</dbReference>
<dbReference type="GO" id="GO:0034194">
    <property type="term" value="P:D-galactonate catabolic process"/>
    <property type="evidence" value="ECO:0007669"/>
    <property type="project" value="InterPro"/>
</dbReference>
<gene>
    <name evidence="1" type="ORF">GCM10011322_45700</name>
</gene>
<comment type="caution">
    <text evidence="1">The sequence shown here is derived from an EMBL/GenBank/DDBJ whole genome shotgun (WGS) entry which is preliminary data.</text>
</comment>
<dbReference type="InterPro" id="IPR042257">
    <property type="entry name" value="DGOK_C"/>
</dbReference>
<dbReference type="GO" id="GO:0008671">
    <property type="term" value="F:2-dehydro-3-deoxygalactonokinase activity"/>
    <property type="evidence" value="ECO:0007669"/>
    <property type="project" value="InterPro"/>
</dbReference>
<name>A0A917V9R6_9HYPH</name>
<dbReference type="InterPro" id="IPR007729">
    <property type="entry name" value="DGOK"/>
</dbReference>
<protein>
    <submittedName>
        <fullName evidence="1">2-keto-3-deoxy-galactonokinase</fullName>
    </submittedName>
</protein>
<dbReference type="EMBL" id="BMMF01000017">
    <property type="protein sequence ID" value="GGK53754.1"/>
    <property type="molecule type" value="Genomic_DNA"/>
</dbReference>
<organism evidence="1 2">
    <name type="scientific">Salinarimonas ramus</name>
    <dbReference type="NCBI Taxonomy" id="690164"/>
    <lineage>
        <taxon>Bacteria</taxon>
        <taxon>Pseudomonadati</taxon>
        <taxon>Pseudomonadota</taxon>
        <taxon>Alphaproteobacteria</taxon>
        <taxon>Hyphomicrobiales</taxon>
        <taxon>Salinarimonadaceae</taxon>
        <taxon>Salinarimonas</taxon>
    </lineage>
</organism>
<dbReference type="RefSeq" id="WP_188915593.1">
    <property type="nucleotide sequence ID" value="NZ_BMMF01000017.1"/>
</dbReference>
<accession>A0A917V9R6</accession>
<evidence type="ECO:0000313" key="1">
    <source>
        <dbReference type="EMBL" id="GGK53754.1"/>
    </source>
</evidence>
<dbReference type="Pfam" id="PF05035">
    <property type="entry name" value="DGOK"/>
    <property type="match status" value="1"/>
</dbReference>